<comment type="caution">
    <text evidence="6">The sequence shown here is derived from an EMBL/GenBank/DDBJ whole genome shotgun (WGS) entry which is preliminary data.</text>
</comment>
<sequence>MGPAFWSAAIYLTLKHEVAVLGRDFSPLHPNWYPYIFITCDLISLALQGAGCGLAASADIDAGTKAGGDVMLAGIVWQVITLSVFVVASGAFFFRLKRAPVHRLSVEAQKVWEGTRSGASSILKASTSPTVAQMACSWGVVLIPRRASLAGGWT</sequence>
<gene>
    <name evidence="6" type="ORF">BJX68DRAFT_270842</name>
</gene>
<dbReference type="GeneID" id="98161953"/>
<evidence type="ECO:0000256" key="3">
    <source>
        <dbReference type="ARBA" id="ARBA00022989"/>
    </source>
</evidence>
<name>A0ABR4JQ17_9EURO</name>
<evidence type="ECO:0000256" key="1">
    <source>
        <dbReference type="ARBA" id="ARBA00004141"/>
    </source>
</evidence>
<evidence type="ECO:0000313" key="7">
    <source>
        <dbReference type="Proteomes" id="UP001610444"/>
    </source>
</evidence>
<evidence type="ECO:0000313" key="6">
    <source>
        <dbReference type="EMBL" id="KAL2842124.1"/>
    </source>
</evidence>
<dbReference type="PANTHER" id="PTHR31465">
    <property type="entry name" value="PROTEIN RTA1-RELATED"/>
    <property type="match status" value="1"/>
</dbReference>
<dbReference type="Proteomes" id="UP001610444">
    <property type="component" value="Unassembled WGS sequence"/>
</dbReference>
<keyword evidence="7" id="KW-1185">Reference proteome</keyword>
<accession>A0ABR4JQ17</accession>
<keyword evidence="4 5" id="KW-0472">Membrane</keyword>
<dbReference type="Pfam" id="PF04479">
    <property type="entry name" value="RTA1"/>
    <property type="match status" value="1"/>
</dbReference>
<dbReference type="RefSeq" id="XP_070894935.1">
    <property type="nucleotide sequence ID" value="XM_071046789.1"/>
</dbReference>
<feature type="transmembrane region" description="Helical" evidence="5">
    <location>
        <begin position="70"/>
        <end position="94"/>
    </location>
</feature>
<dbReference type="PANTHER" id="PTHR31465:SF9">
    <property type="entry name" value="SPHINGOID LONG-CHAIN BASE TRANSPORTER RSB1"/>
    <property type="match status" value="1"/>
</dbReference>
<evidence type="ECO:0000256" key="5">
    <source>
        <dbReference type="SAM" id="Phobius"/>
    </source>
</evidence>
<reference evidence="6 7" key="1">
    <citation type="submission" date="2024-07" db="EMBL/GenBank/DDBJ databases">
        <title>Section-level genome sequencing and comparative genomics of Aspergillus sections Usti and Cavernicolus.</title>
        <authorList>
            <consortium name="Lawrence Berkeley National Laboratory"/>
            <person name="Nybo J.L."/>
            <person name="Vesth T.C."/>
            <person name="Theobald S."/>
            <person name="Frisvad J.C."/>
            <person name="Larsen T.O."/>
            <person name="Kjaerboelling I."/>
            <person name="Rothschild-Mancinelli K."/>
            <person name="Lyhne E.K."/>
            <person name="Kogle M.E."/>
            <person name="Barry K."/>
            <person name="Clum A."/>
            <person name="Na H."/>
            <person name="Ledsgaard L."/>
            <person name="Lin J."/>
            <person name="Lipzen A."/>
            <person name="Kuo A."/>
            <person name="Riley R."/>
            <person name="Mondo S."/>
            <person name="LaButti K."/>
            <person name="Haridas S."/>
            <person name="Pangalinan J."/>
            <person name="Salamov A.A."/>
            <person name="Simmons B.A."/>
            <person name="Magnuson J.K."/>
            <person name="Chen J."/>
            <person name="Drula E."/>
            <person name="Henrissat B."/>
            <person name="Wiebenga A."/>
            <person name="Lubbers R.J."/>
            <person name="Gomes A.C."/>
            <person name="Macurrencykelacurrency M.R."/>
            <person name="Stajich J."/>
            <person name="Grigoriev I.V."/>
            <person name="Mortensen U.H."/>
            <person name="De vries R.P."/>
            <person name="Baker S.E."/>
            <person name="Andersen M.R."/>
        </authorList>
    </citation>
    <scope>NUCLEOTIDE SEQUENCE [LARGE SCALE GENOMIC DNA]</scope>
    <source>
        <strain evidence="6 7">CBS 756.74</strain>
    </source>
</reference>
<comment type="subcellular location">
    <subcellularLocation>
        <location evidence="1">Membrane</location>
        <topology evidence="1">Multi-pass membrane protein</topology>
    </subcellularLocation>
</comment>
<protein>
    <submittedName>
        <fullName evidence="6">RTA1 like protein-domain-containing protein</fullName>
    </submittedName>
</protein>
<dbReference type="EMBL" id="JBFXLR010000053">
    <property type="protein sequence ID" value="KAL2842124.1"/>
    <property type="molecule type" value="Genomic_DNA"/>
</dbReference>
<keyword evidence="2 5" id="KW-0812">Transmembrane</keyword>
<proteinExistence type="predicted"/>
<evidence type="ECO:0000256" key="2">
    <source>
        <dbReference type="ARBA" id="ARBA00022692"/>
    </source>
</evidence>
<dbReference type="InterPro" id="IPR007568">
    <property type="entry name" value="RTA1"/>
</dbReference>
<keyword evidence="3 5" id="KW-1133">Transmembrane helix</keyword>
<evidence type="ECO:0000256" key="4">
    <source>
        <dbReference type="ARBA" id="ARBA00023136"/>
    </source>
</evidence>
<organism evidence="6 7">
    <name type="scientific">Aspergillus pseudodeflectus</name>
    <dbReference type="NCBI Taxonomy" id="176178"/>
    <lineage>
        <taxon>Eukaryota</taxon>
        <taxon>Fungi</taxon>
        <taxon>Dikarya</taxon>
        <taxon>Ascomycota</taxon>
        <taxon>Pezizomycotina</taxon>
        <taxon>Eurotiomycetes</taxon>
        <taxon>Eurotiomycetidae</taxon>
        <taxon>Eurotiales</taxon>
        <taxon>Aspergillaceae</taxon>
        <taxon>Aspergillus</taxon>
        <taxon>Aspergillus subgen. Nidulantes</taxon>
    </lineage>
</organism>